<evidence type="ECO:0000256" key="2">
    <source>
        <dbReference type="ARBA" id="ARBA00011738"/>
    </source>
</evidence>
<evidence type="ECO:0000256" key="4">
    <source>
        <dbReference type="ARBA" id="ARBA00022741"/>
    </source>
</evidence>
<dbReference type="GO" id="GO:0036222">
    <property type="term" value="F:XTP diphosphatase activity"/>
    <property type="evidence" value="ECO:0007669"/>
    <property type="project" value="UniProtKB-UniRule"/>
</dbReference>
<organism evidence="12 13">
    <name type="scientific">Rheinheimera mesophila</name>
    <dbReference type="NCBI Taxonomy" id="1547515"/>
    <lineage>
        <taxon>Bacteria</taxon>
        <taxon>Pseudomonadati</taxon>
        <taxon>Pseudomonadota</taxon>
        <taxon>Gammaproteobacteria</taxon>
        <taxon>Chromatiales</taxon>
        <taxon>Chromatiaceae</taxon>
        <taxon>Rheinheimera</taxon>
    </lineage>
</organism>
<evidence type="ECO:0000256" key="10">
    <source>
        <dbReference type="HAMAP-Rule" id="MF_01405"/>
    </source>
</evidence>
<feature type="binding site" evidence="10">
    <location>
        <begin position="8"/>
        <end position="13"/>
    </location>
    <ligand>
        <name>substrate</name>
    </ligand>
</feature>
<dbReference type="GO" id="GO:0036220">
    <property type="term" value="F:ITP diphosphatase activity"/>
    <property type="evidence" value="ECO:0007669"/>
    <property type="project" value="UniProtKB-UniRule"/>
</dbReference>
<comment type="similarity">
    <text evidence="1 10 11">Belongs to the HAM1 NTPase family.</text>
</comment>
<dbReference type="Proteomes" id="UP000276260">
    <property type="component" value="Unassembled WGS sequence"/>
</dbReference>
<evidence type="ECO:0000256" key="7">
    <source>
        <dbReference type="ARBA" id="ARBA00023080"/>
    </source>
</evidence>
<feature type="binding site" evidence="10">
    <location>
        <position position="70"/>
    </location>
    <ligand>
        <name>substrate</name>
    </ligand>
</feature>
<dbReference type="InterPro" id="IPR020922">
    <property type="entry name" value="dITP/XTP_pyrophosphatase"/>
</dbReference>
<gene>
    <name evidence="12" type="primary">rdgB</name>
    <name evidence="12" type="ORF">EIK76_15375</name>
</gene>
<dbReference type="HAMAP" id="MF_01405">
    <property type="entry name" value="Non_canon_purine_NTPase"/>
    <property type="match status" value="1"/>
</dbReference>
<feature type="binding site" evidence="10">
    <location>
        <position position="69"/>
    </location>
    <ligand>
        <name>Mg(2+)</name>
        <dbReference type="ChEBI" id="CHEBI:18420"/>
    </ligand>
</feature>
<dbReference type="RefSeq" id="WP_046520770.1">
    <property type="nucleotide sequence ID" value="NZ_LAVS01000086.1"/>
</dbReference>
<feature type="binding site" evidence="10">
    <location>
        <begin position="154"/>
        <end position="157"/>
    </location>
    <ligand>
        <name>substrate</name>
    </ligand>
</feature>
<dbReference type="GO" id="GO:0005829">
    <property type="term" value="C:cytosol"/>
    <property type="evidence" value="ECO:0007669"/>
    <property type="project" value="TreeGrafter"/>
</dbReference>
<dbReference type="GO" id="GO:0009146">
    <property type="term" value="P:purine nucleoside triphosphate catabolic process"/>
    <property type="evidence" value="ECO:0007669"/>
    <property type="project" value="UniProtKB-UniRule"/>
</dbReference>
<keyword evidence="5 10" id="KW-0378">Hydrolase</keyword>
<evidence type="ECO:0000313" key="13">
    <source>
        <dbReference type="Proteomes" id="UP000276260"/>
    </source>
</evidence>
<name>A0A3P3QF21_9GAMM</name>
<dbReference type="GO" id="GO:0000166">
    <property type="term" value="F:nucleotide binding"/>
    <property type="evidence" value="ECO:0007669"/>
    <property type="project" value="UniProtKB-KW"/>
</dbReference>
<dbReference type="PANTHER" id="PTHR11067:SF9">
    <property type="entry name" value="INOSINE TRIPHOSPHATE PYROPHOSPHATASE"/>
    <property type="match status" value="1"/>
</dbReference>
<feature type="binding site" evidence="10">
    <location>
        <begin position="182"/>
        <end position="183"/>
    </location>
    <ligand>
        <name>substrate</name>
    </ligand>
</feature>
<comment type="caution">
    <text evidence="10">Lacks conserved residue(s) required for the propagation of feature annotation.</text>
</comment>
<dbReference type="Gene3D" id="3.90.950.10">
    <property type="match status" value="1"/>
</dbReference>
<evidence type="ECO:0000256" key="11">
    <source>
        <dbReference type="RuleBase" id="RU003781"/>
    </source>
</evidence>
<comment type="subunit">
    <text evidence="2 10">Homodimer.</text>
</comment>
<dbReference type="InterPro" id="IPR029001">
    <property type="entry name" value="ITPase-like_fam"/>
</dbReference>
<dbReference type="Pfam" id="PF01725">
    <property type="entry name" value="Ham1p_like"/>
    <property type="match status" value="1"/>
</dbReference>
<dbReference type="CDD" id="cd00515">
    <property type="entry name" value="HAM1"/>
    <property type="match status" value="1"/>
</dbReference>
<dbReference type="GO" id="GO:0046872">
    <property type="term" value="F:metal ion binding"/>
    <property type="evidence" value="ECO:0007669"/>
    <property type="project" value="UniProtKB-KW"/>
</dbReference>
<evidence type="ECO:0000256" key="9">
    <source>
        <dbReference type="ARBA" id="ARBA00052017"/>
    </source>
</evidence>
<comment type="catalytic activity">
    <reaction evidence="10">
        <text>ITP + H2O = IMP + diphosphate + H(+)</text>
        <dbReference type="Rhea" id="RHEA:29399"/>
        <dbReference type="ChEBI" id="CHEBI:15377"/>
        <dbReference type="ChEBI" id="CHEBI:15378"/>
        <dbReference type="ChEBI" id="CHEBI:33019"/>
        <dbReference type="ChEBI" id="CHEBI:58053"/>
        <dbReference type="ChEBI" id="CHEBI:61402"/>
        <dbReference type="EC" id="3.6.1.66"/>
    </reaction>
</comment>
<reference evidence="12 13" key="1">
    <citation type="submission" date="2018-11" db="EMBL/GenBank/DDBJ databases">
        <title>Draft genome analysis of Rheinheimera mesophila isolated from an industrial waste site.</title>
        <authorList>
            <person name="Yu Q."/>
            <person name="Qi Y."/>
            <person name="Zhang H."/>
            <person name="Lu Y."/>
            <person name="Pu J."/>
        </authorList>
    </citation>
    <scope>NUCLEOTIDE SEQUENCE [LARGE SCALE GENOMIC DNA]</scope>
    <source>
        <strain evidence="12 13">IITR13</strain>
    </source>
</reference>
<dbReference type="EC" id="3.6.1.66" evidence="10"/>
<proteinExistence type="inferred from homology"/>
<keyword evidence="6 10" id="KW-0460">Magnesium</keyword>
<protein>
    <recommendedName>
        <fullName evidence="10">dITP/XTP pyrophosphatase</fullName>
        <ecNumber evidence="10">3.6.1.66</ecNumber>
    </recommendedName>
    <alternativeName>
        <fullName evidence="10">Non-canonical purine NTP pyrophosphatase</fullName>
    </alternativeName>
    <alternativeName>
        <fullName evidence="10">Non-standard purine NTP pyrophosphatase</fullName>
    </alternativeName>
    <alternativeName>
        <fullName evidence="10">Nucleoside-triphosphate diphosphatase</fullName>
    </alternativeName>
    <alternativeName>
        <fullName evidence="10">Nucleoside-triphosphate pyrophosphatase</fullName>
        <shortName evidence="10">NTPase</shortName>
    </alternativeName>
</protein>
<evidence type="ECO:0000313" key="12">
    <source>
        <dbReference type="EMBL" id="RRJ19807.1"/>
    </source>
</evidence>
<keyword evidence="3 10" id="KW-0479">Metal-binding</keyword>
<dbReference type="NCBIfam" id="TIGR00042">
    <property type="entry name" value="RdgB/HAM1 family non-canonical purine NTP pyrophosphatase"/>
    <property type="match status" value="1"/>
</dbReference>
<keyword evidence="4 10" id="KW-0547">Nucleotide-binding</keyword>
<sequence>MQKLVLATGNKGKLAELSALLAPFDWQVLPQSDFQVPDAIEDGLSFIENALIKARHASRLTGLPAIADDSGLAVDALGGAPGIYSARYAGEHGNDLKNLQQLLVDLKDVPPGERAAQFHCVLAFVRHADDPVPVIAHGIWHGQIAFEAAGSGGFGYDPIFLPDDSQGTAAELTAEQKKQLSHRGKALRLLVALLKGEQLKGEQGE</sequence>
<dbReference type="AlphaFoldDB" id="A0A3P3QF21"/>
<evidence type="ECO:0000256" key="5">
    <source>
        <dbReference type="ARBA" id="ARBA00022801"/>
    </source>
</evidence>
<comment type="cofactor">
    <cofactor evidence="10">
        <name>Mg(2+)</name>
        <dbReference type="ChEBI" id="CHEBI:18420"/>
    </cofactor>
    <text evidence="10">Binds 1 Mg(2+) ion per subunit.</text>
</comment>
<dbReference type="GO" id="GO:0009117">
    <property type="term" value="P:nucleotide metabolic process"/>
    <property type="evidence" value="ECO:0007669"/>
    <property type="project" value="UniProtKB-KW"/>
</dbReference>
<evidence type="ECO:0000256" key="8">
    <source>
        <dbReference type="ARBA" id="ARBA00051875"/>
    </source>
</evidence>
<comment type="catalytic activity">
    <reaction evidence="9 10">
        <text>XTP + H2O = XMP + diphosphate + H(+)</text>
        <dbReference type="Rhea" id="RHEA:28610"/>
        <dbReference type="ChEBI" id="CHEBI:15377"/>
        <dbReference type="ChEBI" id="CHEBI:15378"/>
        <dbReference type="ChEBI" id="CHEBI:33019"/>
        <dbReference type="ChEBI" id="CHEBI:57464"/>
        <dbReference type="ChEBI" id="CHEBI:61314"/>
        <dbReference type="EC" id="3.6.1.66"/>
    </reaction>
</comment>
<comment type="caution">
    <text evidence="12">The sequence shown here is derived from an EMBL/GenBank/DDBJ whole genome shotgun (WGS) entry which is preliminary data.</text>
</comment>
<comment type="catalytic activity">
    <reaction evidence="8 10">
        <text>dITP + H2O = dIMP + diphosphate + H(+)</text>
        <dbReference type="Rhea" id="RHEA:28342"/>
        <dbReference type="ChEBI" id="CHEBI:15377"/>
        <dbReference type="ChEBI" id="CHEBI:15378"/>
        <dbReference type="ChEBI" id="CHEBI:33019"/>
        <dbReference type="ChEBI" id="CHEBI:61194"/>
        <dbReference type="ChEBI" id="CHEBI:61382"/>
        <dbReference type="EC" id="3.6.1.66"/>
    </reaction>
</comment>
<dbReference type="EMBL" id="RRCF01000004">
    <property type="protein sequence ID" value="RRJ19807.1"/>
    <property type="molecule type" value="Genomic_DNA"/>
</dbReference>
<evidence type="ECO:0000256" key="6">
    <source>
        <dbReference type="ARBA" id="ARBA00022842"/>
    </source>
</evidence>
<feature type="active site" description="Proton acceptor" evidence="10">
    <location>
        <position position="69"/>
    </location>
</feature>
<evidence type="ECO:0000256" key="3">
    <source>
        <dbReference type="ARBA" id="ARBA00022723"/>
    </source>
</evidence>
<keyword evidence="7 10" id="KW-0546">Nucleotide metabolism</keyword>
<dbReference type="SUPFAM" id="SSF52972">
    <property type="entry name" value="ITPase-like"/>
    <property type="match status" value="1"/>
</dbReference>
<accession>A0A3P3QF21</accession>
<dbReference type="GO" id="GO:0017111">
    <property type="term" value="F:ribonucleoside triphosphate phosphatase activity"/>
    <property type="evidence" value="ECO:0007669"/>
    <property type="project" value="InterPro"/>
</dbReference>
<feature type="binding site" evidence="10">
    <location>
        <position position="177"/>
    </location>
    <ligand>
        <name>substrate</name>
    </ligand>
</feature>
<dbReference type="InterPro" id="IPR002637">
    <property type="entry name" value="RdgB/HAM1"/>
</dbReference>
<dbReference type="PANTHER" id="PTHR11067">
    <property type="entry name" value="INOSINE TRIPHOSPHATE PYROPHOSPHATASE/HAM1 PROTEIN"/>
    <property type="match status" value="1"/>
</dbReference>
<dbReference type="GO" id="GO:0035870">
    <property type="term" value="F:dITP diphosphatase activity"/>
    <property type="evidence" value="ECO:0007669"/>
    <property type="project" value="UniProtKB-UniRule"/>
</dbReference>
<dbReference type="FunFam" id="3.90.950.10:FF:000001">
    <property type="entry name" value="dITP/XTP pyrophosphatase"/>
    <property type="match status" value="1"/>
</dbReference>
<keyword evidence="13" id="KW-1185">Reference proteome</keyword>
<comment type="function">
    <text evidence="10">Pyrophosphatase that catalyzes the hydrolysis of nucleoside triphosphates to their monophosphate derivatives, with a high preference for the non-canonical purine nucleotides XTP (xanthosine triphosphate), dITP (deoxyinosine triphosphate) and ITP. Seems to function as a house-cleaning enzyme that removes non-canonical purine nucleotides from the nucleotide pool, thus preventing their incorporation into DNA/RNA and avoiding chromosomal lesions.</text>
</comment>
<evidence type="ECO:0000256" key="1">
    <source>
        <dbReference type="ARBA" id="ARBA00008023"/>
    </source>
</evidence>
<dbReference type="OrthoDB" id="9807456at2"/>